<feature type="compositionally biased region" description="Polar residues" evidence="1">
    <location>
        <begin position="52"/>
        <end position="69"/>
    </location>
</feature>
<keyword evidence="2" id="KW-0418">Kinase</keyword>
<comment type="caution">
    <text evidence="2">The sequence shown here is derived from an EMBL/GenBank/DDBJ whole genome shotgun (WGS) entry which is preliminary data.</text>
</comment>
<protein>
    <submittedName>
        <fullName evidence="2">Polyphosphate kinase</fullName>
    </submittedName>
</protein>
<dbReference type="GO" id="GO:0016301">
    <property type="term" value="F:kinase activity"/>
    <property type="evidence" value="ECO:0007669"/>
    <property type="project" value="UniProtKB-KW"/>
</dbReference>
<evidence type="ECO:0000256" key="1">
    <source>
        <dbReference type="SAM" id="MobiDB-lite"/>
    </source>
</evidence>
<dbReference type="eggNOG" id="COG0855">
    <property type="taxonomic scope" value="Bacteria"/>
</dbReference>
<reference evidence="2" key="1">
    <citation type="journal article" date="2014" name="Genome Announc.">
        <title>Draft Genome Sequences of Two Lactobacillus Strains, L. farraginis JCM 14108T and L. composti JCM 14202T, Isolated from Compost of Distilled Shochu Residue.</title>
        <authorList>
            <person name="Yuki M."/>
            <person name="Oshima K."/>
            <person name="Suda W."/>
            <person name="Kitahara M."/>
            <person name="Kitamura K."/>
            <person name="Iida T."/>
            <person name="Hattori M."/>
            <person name="Ohkuma M."/>
        </authorList>
    </citation>
    <scope>NUCLEOTIDE SEQUENCE [LARGE SCALE GENOMIC DNA]</scope>
    <source>
        <strain evidence="2">JCM 14108</strain>
    </source>
</reference>
<evidence type="ECO:0000313" key="2">
    <source>
        <dbReference type="EMBL" id="GAF36941.1"/>
    </source>
</evidence>
<accession>X0PJX8</accession>
<organism evidence="2 3">
    <name type="scientific">Lentilactobacillus farraginis DSM 18382 = JCM 14108</name>
    <dbReference type="NCBI Taxonomy" id="1423743"/>
    <lineage>
        <taxon>Bacteria</taxon>
        <taxon>Bacillati</taxon>
        <taxon>Bacillota</taxon>
        <taxon>Bacilli</taxon>
        <taxon>Lactobacillales</taxon>
        <taxon>Lactobacillaceae</taxon>
        <taxon>Lentilactobacillus</taxon>
    </lineage>
</organism>
<keyword evidence="2" id="KW-0808">Transferase</keyword>
<evidence type="ECO:0000313" key="3">
    <source>
        <dbReference type="Proteomes" id="UP000019488"/>
    </source>
</evidence>
<dbReference type="Proteomes" id="UP000019488">
    <property type="component" value="Unassembled WGS sequence"/>
</dbReference>
<sequence>MWDDNVKTRVLDADGTYKRVDRRGRAPLNSQEFFADQATKLAKKQQSESHKQNPNQFQPMMSLKISLTR</sequence>
<gene>
    <name evidence="2" type="ORF">JCM14108_1938</name>
</gene>
<name>X0PJX8_9LACO</name>
<dbReference type="AlphaFoldDB" id="X0PJX8"/>
<dbReference type="EMBL" id="BAKI01000020">
    <property type="protein sequence ID" value="GAF36941.1"/>
    <property type="molecule type" value="Genomic_DNA"/>
</dbReference>
<dbReference type="Gene3D" id="3.30.870.10">
    <property type="entry name" value="Endonuclease Chain A"/>
    <property type="match status" value="1"/>
</dbReference>
<proteinExistence type="predicted"/>
<feature type="region of interest" description="Disordered" evidence="1">
    <location>
        <begin position="41"/>
        <end position="69"/>
    </location>
</feature>
<dbReference type="SUPFAM" id="SSF56024">
    <property type="entry name" value="Phospholipase D/nuclease"/>
    <property type="match status" value="1"/>
</dbReference>